<gene>
    <name evidence="5" type="ORF">IEQ34_004991</name>
</gene>
<dbReference type="Pfam" id="PF20168">
    <property type="entry name" value="PDS5"/>
    <property type="match status" value="1"/>
</dbReference>
<sequence>MEQSPSSSMLTVVQPTMKALITKDLLGHSNMDVKVFVASCLGEITRIIAPDAPYDDDTMKEIFELIVGAFKNLDEMSRHLF</sequence>
<dbReference type="AlphaFoldDB" id="A0AAV7HBE5"/>
<keyword evidence="2" id="KW-0227">DNA damage</keyword>
<dbReference type="Proteomes" id="UP000775213">
    <property type="component" value="Unassembled WGS sequence"/>
</dbReference>
<proteinExistence type="predicted"/>
<dbReference type="GO" id="GO:0007064">
    <property type="term" value="P:mitotic sister chromatid cohesion"/>
    <property type="evidence" value="ECO:0007669"/>
    <property type="project" value="InterPro"/>
</dbReference>
<dbReference type="GO" id="GO:0006281">
    <property type="term" value="P:DNA repair"/>
    <property type="evidence" value="ECO:0007669"/>
    <property type="project" value="UniProtKB-KW"/>
</dbReference>
<accession>A0AAV7HBE5</accession>
<protein>
    <submittedName>
        <fullName evidence="5">Uncharacterized protein</fullName>
    </submittedName>
</protein>
<evidence type="ECO:0000313" key="6">
    <source>
        <dbReference type="Proteomes" id="UP000775213"/>
    </source>
</evidence>
<name>A0AAV7HBE5_DENCH</name>
<dbReference type="PANTHER" id="PTHR12663">
    <property type="entry name" value="ANDROGEN INDUCED INHIBITOR OF PROLIFERATION AS3 / PDS5-RELATED"/>
    <property type="match status" value="1"/>
</dbReference>
<evidence type="ECO:0000256" key="2">
    <source>
        <dbReference type="ARBA" id="ARBA00022763"/>
    </source>
</evidence>
<dbReference type="EMBL" id="JAGFBR010000006">
    <property type="protein sequence ID" value="KAH0464888.1"/>
    <property type="molecule type" value="Genomic_DNA"/>
</dbReference>
<comment type="subcellular location">
    <subcellularLocation>
        <location evidence="1">Nucleus</location>
    </subcellularLocation>
</comment>
<dbReference type="PANTHER" id="PTHR12663:SF3">
    <property type="entry name" value="SISTER CHROMATID COHESION PROTEIN PDS5 HOMOLOG C"/>
    <property type="match status" value="1"/>
</dbReference>
<comment type="caution">
    <text evidence="5">The sequence shown here is derived from an EMBL/GenBank/DDBJ whole genome shotgun (WGS) entry which is preliminary data.</text>
</comment>
<evidence type="ECO:0000256" key="4">
    <source>
        <dbReference type="ARBA" id="ARBA00023242"/>
    </source>
</evidence>
<dbReference type="GO" id="GO:0000785">
    <property type="term" value="C:chromatin"/>
    <property type="evidence" value="ECO:0007669"/>
    <property type="project" value="TreeGrafter"/>
</dbReference>
<dbReference type="InterPro" id="IPR039776">
    <property type="entry name" value="Pds5"/>
</dbReference>
<dbReference type="GO" id="GO:0005634">
    <property type="term" value="C:nucleus"/>
    <property type="evidence" value="ECO:0007669"/>
    <property type="project" value="UniProtKB-SubCell"/>
</dbReference>
<organism evidence="5 6">
    <name type="scientific">Dendrobium chrysotoxum</name>
    <name type="common">Orchid</name>
    <dbReference type="NCBI Taxonomy" id="161865"/>
    <lineage>
        <taxon>Eukaryota</taxon>
        <taxon>Viridiplantae</taxon>
        <taxon>Streptophyta</taxon>
        <taxon>Embryophyta</taxon>
        <taxon>Tracheophyta</taxon>
        <taxon>Spermatophyta</taxon>
        <taxon>Magnoliopsida</taxon>
        <taxon>Liliopsida</taxon>
        <taxon>Asparagales</taxon>
        <taxon>Orchidaceae</taxon>
        <taxon>Epidendroideae</taxon>
        <taxon>Malaxideae</taxon>
        <taxon>Dendrobiinae</taxon>
        <taxon>Dendrobium</taxon>
    </lineage>
</organism>
<evidence type="ECO:0000313" key="5">
    <source>
        <dbReference type="EMBL" id="KAH0464888.1"/>
    </source>
</evidence>
<keyword evidence="3" id="KW-0234">DNA repair</keyword>
<keyword evidence="4" id="KW-0539">Nucleus</keyword>
<evidence type="ECO:0000256" key="3">
    <source>
        <dbReference type="ARBA" id="ARBA00023204"/>
    </source>
</evidence>
<reference evidence="5 6" key="1">
    <citation type="journal article" date="2021" name="Hortic Res">
        <title>Chromosome-scale assembly of the Dendrobium chrysotoxum genome enhances the understanding of orchid evolution.</title>
        <authorList>
            <person name="Zhang Y."/>
            <person name="Zhang G.Q."/>
            <person name="Zhang D."/>
            <person name="Liu X.D."/>
            <person name="Xu X.Y."/>
            <person name="Sun W.H."/>
            <person name="Yu X."/>
            <person name="Zhu X."/>
            <person name="Wang Z.W."/>
            <person name="Zhao X."/>
            <person name="Zhong W.Y."/>
            <person name="Chen H."/>
            <person name="Yin W.L."/>
            <person name="Huang T."/>
            <person name="Niu S.C."/>
            <person name="Liu Z.J."/>
        </authorList>
    </citation>
    <scope>NUCLEOTIDE SEQUENCE [LARGE SCALE GENOMIC DNA]</scope>
    <source>
        <strain evidence="5">Lindl</strain>
    </source>
</reference>
<evidence type="ECO:0000256" key="1">
    <source>
        <dbReference type="ARBA" id="ARBA00004123"/>
    </source>
</evidence>
<keyword evidence="6" id="KW-1185">Reference proteome</keyword>